<evidence type="ECO:0000256" key="1">
    <source>
        <dbReference type="ARBA" id="ARBA00004603"/>
    </source>
</evidence>
<dbReference type="GO" id="GO:0015031">
    <property type="term" value="P:protein transport"/>
    <property type="evidence" value="ECO:0007669"/>
    <property type="project" value="TreeGrafter"/>
</dbReference>
<dbReference type="InterPro" id="IPR042431">
    <property type="entry name" value="FAM45"/>
</dbReference>
<dbReference type="SMR" id="A0A7M7QUD9"/>
<keyword evidence="7" id="KW-1185">Reference proteome</keyword>
<dbReference type="PANTHER" id="PTHR28544:SF1">
    <property type="entry name" value="DENN DOMAIN-CONTAINING PROTEIN 10-RELATED"/>
    <property type="match status" value="1"/>
</dbReference>
<keyword evidence="4" id="KW-0967">Endosome</keyword>
<name>A0A7M7QUD9_NASVI</name>
<accession>A0A7M7QUD9</accession>
<gene>
    <name evidence="6" type="primary">100119539</name>
</gene>
<evidence type="ECO:0000256" key="2">
    <source>
        <dbReference type="ARBA" id="ARBA00008641"/>
    </source>
</evidence>
<evidence type="ECO:0000256" key="3">
    <source>
        <dbReference type="ARBA" id="ARBA00022658"/>
    </source>
</evidence>
<evidence type="ECO:0000313" key="6">
    <source>
        <dbReference type="EnsemblMetazoa" id="XP_032453950"/>
    </source>
</evidence>
<evidence type="ECO:0000259" key="5">
    <source>
        <dbReference type="PROSITE" id="PS50211"/>
    </source>
</evidence>
<dbReference type="PANTHER" id="PTHR28544">
    <property type="entry name" value="PROTEIN FAM45A-RELATED"/>
    <property type="match status" value="1"/>
</dbReference>
<dbReference type="PROSITE" id="PS50211">
    <property type="entry name" value="DENN"/>
    <property type="match status" value="1"/>
</dbReference>
<dbReference type="Proteomes" id="UP000002358">
    <property type="component" value="Chromosome 3"/>
</dbReference>
<dbReference type="AlphaFoldDB" id="A0A7M7QUD9"/>
<comment type="subcellular location">
    <subcellularLocation>
        <location evidence="1">Late endosome</location>
    </subcellularLocation>
</comment>
<organism evidence="6 7">
    <name type="scientific">Nasonia vitripennis</name>
    <name type="common">Parasitic wasp</name>
    <dbReference type="NCBI Taxonomy" id="7425"/>
    <lineage>
        <taxon>Eukaryota</taxon>
        <taxon>Metazoa</taxon>
        <taxon>Ecdysozoa</taxon>
        <taxon>Arthropoda</taxon>
        <taxon>Hexapoda</taxon>
        <taxon>Insecta</taxon>
        <taxon>Pterygota</taxon>
        <taxon>Neoptera</taxon>
        <taxon>Endopterygota</taxon>
        <taxon>Hymenoptera</taxon>
        <taxon>Apocrita</taxon>
        <taxon>Proctotrupomorpha</taxon>
        <taxon>Chalcidoidea</taxon>
        <taxon>Pteromalidae</taxon>
        <taxon>Pteromalinae</taxon>
        <taxon>Nasonia</taxon>
    </lineage>
</organism>
<proteinExistence type="inferred from homology"/>
<dbReference type="Pfam" id="PF08616">
    <property type="entry name" value="SPA"/>
    <property type="match status" value="1"/>
</dbReference>
<keyword evidence="3" id="KW-0344">Guanine-nucleotide releasing factor</keyword>
<sequence>MAPLTNLILCSIIEKDCNGDTLWTWNYPMMIESEKAIIMKKYNSQSEHNNVLSFVFSRHGQYWFYICNSEAGASEKLQRVKQFAIVLLTRDYCPQQYEILCRFLSRAYNKNGNPVDTLKLYLNAYTKGSFVTVDNEVFSSDDFKALPFGTITNVKGLIKVFELETILIYTALLLKKRIVVYHHSLEQVLKWIKSFPALMKHRKITDYLFSWVDLVQDELSELKKHSFYVAGCRDGLISSRPELYDVLVNLPAREIIVSNHAKESLTMTKTHKEIALFMVQLSENLSLSETQVISDIADKTQDLLNQLTTLATIETPEGEKKVPIQAIKEKSLAPAVENFLINLAVAENLLIM</sequence>
<evidence type="ECO:0000256" key="4">
    <source>
        <dbReference type="ARBA" id="ARBA00022753"/>
    </source>
</evidence>
<dbReference type="OrthoDB" id="66409at2759"/>
<dbReference type="EnsemblMetazoa" id="XM_032598059">
    <property type="protein sequence ID" value="XP_032453950"/>
    <property type="gene ID" value="LOC100119539"/>
</dbReference>
<dbReference type="InParanoid" id="A0A7M7QUD9"/>
<reference evidence="6" key="1">
    <citation type="submission" date="2021-01" db="UniProtKB">
        <authorList>
            <consortium name="EnsemblMetazoa"/>
        </authorList>
    </citation>
    <scope>IDENTIFICATION</scope>
</reference>
<dbReference type="GO" id="GO:0031267">
    <property type="term" value="F:small GTPase binding"/>
    <property type="evidence" value="ECO:0007669"/>
    <property type="project" value="TreeGrafter"/>
</dbReference>
<feature type="domain" description="UDENN" evidence="5">
    <location>
        <begin position="1"/>
        <end position="352"/>
    </location>
</feature>
<dbReference type="GO" id="GO:0005770">
    <property type="term" value="C:late endosome"/>
    <property type="evidence" value="ECO:0007669"/>
    <property type="project" value="UniProtKB-SubCell"/>
</dbReference>
<dbReference type="GO" id="GO:2000641">
    <property type="term" value="P:regulation of early endosome to late endosome transport"/>
    <property type="evidence" value="ECO:0007669"/>
    <property type="project" value="TreeGrafter"/>
</dbReference>
<dbReference type="OMA" id="HKDIAMF"/>
<dbReference type="GO" id="GO:0005085">
    <property type="term" value="F:guanyl-nucleotide exchange factor activity"/>
    <property type="evidence" value="ECO:0007669"/>
    <property type="project" value="UniProtKB-KW"/>
</dbReference>
<dbReference type="InterPro" id="IPR037516">
    <property type="entry name" value="Tripartite_DENN"/>
</dbReference>
<comment type="similarity">
    <text evidence="2">Belongs to the DENND10 family.</text>
</comment>
<evidence type="ECO:0000313" key="7">
    <source>
        <dbReference type="Proteomes" id="UP000002358"/>
    </source>
</evidence>
<protein>
    <recommendedName>
        <fullName evidence="5">UDENN domain-containing protein</fullName>
    </recommendedName>
</protein>